<protein>
    <recommendedName>
        <fullName evidence="1">Peptidase M11 gametolysin domain-containing protein</fullName>
    </recommendedName>
</protein>
<gene>
    <name evidence="2" type="primary">PLEST002225</name>
    <name evidence="2" type="ORF">PLESTB_000737000</name>
</gene>
<keyword evidence="3" id="KW-1185">Reference proteome</keyword>
<accession>A0A9W6BJH6</accession>
<feature type="domain" description="Peptidase M11 gametolysin" evidence="1">
    <location>
        <begin position="1"/>
        <end position="115"/>
    </location>
</feature>
<proteinExistence type="predicted"/>
<evidence type="ECO:0000313" key="3">
    <source>
        <dbReference type="Proteomes" id="UP001165080"/>
    </source>
</evidence>
<dbReference type="EMBL" id="BRXU01000007">
    <property type="protein sequence ID" value="GLC53366.1"/>
    <property type="molecule type" value="Genomic_DNA"/>
</dbReference>
<evidence type="ECO:0000259" key="1">
    <source>
        <dbReference type="Pfam" id="PF05548"/>
    </source>
</evidence>
<sequence>MCYNAANMWRMAWVSPLPGADLNGSILAAGHQRTFRLPGQNKERQSLVRINPTWALTGKEPRSFTKTPLPVFYISLRQPEKPFEDLRPINNRIAIYTSHAEQLANSYQSSVLHAELAAAGEEFRSEIKYGIVVRVNSIDASASGSANITVCRIGSLKESSSDGSCSDGRDNDCDGSPAFTSASAAFAAAAASTDSTDSAAAAAESAATAALVA</sequence>
<name>A0A9W6BJH6_9CHLO</name>
<evidence type="ECO:0000313" key="2">
    <source>
        <dbReference type="EMBL" id="GLC53366.1"/>
    </source>
</evidence>
<reference evidence="2 3" key="1">
    <citation type="journal article" date="2023" name="Commun. Biol.">
        <title>Reorganization of the ancestral sex-determining regions during the evolution of trioecy in Pleodorina starrii.</title>
        <authorList>
            <person name="Takahashi K."/>
            <person name="Suzuki S."/>
            <person name="Kawai-Toyooka H."/>
            <person name="Yamamoto K."/>
            <person name="Hamaji T."/>
            <person name="Ootsuki R."/>
            <person name="Yamaguchi H."/>
            <person name="Kawachi M."/>
            <person name="Higashiyama T."/>
            <person name="Nozaki H."/>
        </authorList>
    </citation>
    <scope>NUCLEOTIDE SEQUENCE [LARGE SCALE GENOMIC DNA]</scope>
    <source>
        <strain evidence="2 3">NIES-4479</strain>
    </source>
</reference>
<organism evidence="2 3">
    <name type="scientific">Pleodorina starrii</name>
    <dbReference type="NCBI Taxonomy" id="330485"/>
    <lineage>
        <taxon>Eukaryota</taxon>
        <taxon>Viridiplantae</taxon>
        <taxon>Chlorophyta</taxon>
        <taxon>core chlorophytes</taxon>
        <taxon>Chlorophyceae</taxon>
        <taxon>CS clade</taxon>
        <taxon>Chlamydomonadales</taxon>
        <taxon>Volvocaceae</taxon>
        <taxon>Pleodorina</taxon>
    </lineage>
</organism>
<dbReference type="Proteomes" id="UP001165080">
    <property type="component" value="Unassembled WGS sequence"/>
</dbReference>
<dbReference type="Pfam" id="PF05548">
    <property type="entry name" value="Peptidase_M11"/>
    <property type="match status" value="1"/>
</dbReference>
<dbReference type="InterPro" id="IPR008752">
    <property type="entry name" value="Peptidase_M11"/>
</dbReference>
<dbReference type="AlphaFoldDB" id="A0A9W6BJH6"/>
<comment type="caution">
    <text evidence="2">The sequence shown here is derived from an EMBL/GenBank/DDBJ whole genome shotgun (WGS) entry which is preliminary data.</text>
</comment>